<keyword evidence="2" id="KW-1185">Reference proteome</keyword>
<accession>A0A7W9B6F7</accession>
<evidence type="ECO:0000313" key="1">
    <source>
        <dbReference type="EMBL" id="MBB5707126.1"/>
    </source>
</evidence>
<gene>
    <name evidence="1" type="ORF">FHR21_002488</name>
</gene>
<reference evidence="1 2" key="1">
    <citation type="submission" date="2020-08" db="EMBL/GenBank/DDBJ databases">
        <title>Genomic Encyclopedia of Type Strains, Phase IV (KMG-IV): sequencing the most valuable type-strain genomes for metagenomic binning, comparative biology and taxonomic classification.</title>
        <authorList>
            <person name="Goeker M."/>
        </authorList>
    </citation>
    <scope>NUCLEOTIDE SEQUENCE [LARGE SCALE GENOMIC DNA]</scope>
    <source>
        <strain evidence="1 2">DSM 27163</strain>
    </source>
</reference>
<proteinExistence type="predicted"/>
<comment type="caution">
    <text evidence="1">The sequence shown here is derived from an EMBL/GenBank/DDBJ whole genome shotgun (WGS) entry which is preliminary data.</text>
</comment>
<protein>
    <submittedName>
        <fullName evidence="1">Uncharacterized protein</fullName>
    </submittedName>
</protein>
<name>A0A7W9B6F7_9SPHN</name>
<evidence type="ECO:0000313" key="2">
    <source>
        <dbReference type="Proteomes" id="UP000537161"/>
    </source>
</evidence>
<dbReference type="EMBL" id="JACIJH010000007">
    <property type="protein sequence ID" value="MBB5707126.1"/>
    <property type="molecule type" value="Genomic_DNA"/>
</dbReference>
<dbReference type="AlphaFoldDB" id="A0A7W9B6F7"/>
<sequence length="30" mass="3274">MTIAAVSEGAWSSSNILHPLRRALFEEDAT</sequence>
<organism evidence="1 2">
    <name type="scientific">Sphingopyxis panaciterrulae</name>
    <dbReference type="NCBI Taxonomy" id="462372"/>
    <lineage>
        <taxon>Bacteria</taxon>
        <taxon>Pseudomonadati</taxon>
        <taxon>Pseudomonadota</taxon>
        <taxon>Alphaproteobacteria</taxon>
        <taxon>Sphingomonadales</taxon>
        <taxon>Sphingomonadaceae</taxon>
        <taxon>Sphingopyxis</taxon>
    </lineage>
</organism>
<dbReference type="Proteomes" id="UP000537161">
    <property type="component" value="Unassembled WGS sequence"/>
</dbReference>